<organism evidence="1 2">
    <name type="scientific">Candidatus Onthousia faecipullorum</name>
    <dbReference type="NCBI Taxonomy" id="2840887"/>
    <lineage>
        <taxon>Bacteria</taxon>
        <taxon>Bacillati</taxon>
        <taxon>Bacillota</taxon>
        <taxon>Bacilli</taxon>
        <taxon>Candidatus Onthousia</taxon>
    </lineage>
</organism>
<comment type="caution">
    <text evidence="1">The sequence shown here is derived from an EMBL/GenBank/DDBJ whole genome shotgun (WGS) entry which is preliminary data.</text>
</comment>
<dbReference type="AlphaFoldDB" id="A0A9D1GBQ1"/>
<proteinExistence type="predicted"/>
<dbReference type="SUPFAM" id="SSF53335">
    <property type="entry name" value="S-adenosyl-L-methionine-dependent methyltransferases"/>
    <property type="match status" value="1"/>
</dbReference>
<gene>
    <name evidence="1" type="ORF">IAB59_03780</name>
</gene>
<accession>A0A9D1GBQ1</accession>
<sequence length="238" mass="28509">MDLERIRKNIYHSYNEEYLKKILVNFYNQTLDTNNFNIENRNINKVLNSFFEDLIYNAKSKNGRYSPKEIIDNDNLLETALTYINEHKNFYHQKSVEANLRDFFFSSSMVGKVTNFNPVIARKIYEKYLPYENATIFDYSCVFGNRMLEALTSKYNYHYIGVDPYEELYKRLLTFSKWIKDNLNNKAITEIFNTGSEQYIPKLKEKIDLSFSSPPYFNYETYTNCNTQSYIKYNTYDS</sequence>
<dbReference type="InterPro" id="IPR029063">
    <property type="entry name" value="SAM-dependent_MTases_sf"/>
</dbReference>
<evidence type="ECO:0000313" key="1">
    <source>
        <dbReference type="EMBL" id="HIT37582.1"/>
    </source>
</evidence>
<reference evidence="1" key="2">
    <citation type="journal article" date="2021" name="PeerJ">
        <title>Extensive microbial diversity within the chicken gut microbiome revealed by metagenomics and culture.</title>
        <authorList>
            <person name="Gilroy R."/>
            <person name="Ravi A."/>
            <person name="Getino M."/>
            <person name="Pursley I."/>
            <person name="Horton D.L."/>
            <person name="Alikhan N.F."/>
            <person name="Baker D."/>
            <person name="Gharbi K."/>
            <person name="Hall N."/>
            <person name="Watson M."/>
            <person name="Adriaenssens E.M."/>
            <person name="Foster-Nyarko E."/>
            <person name="Jarju S."/>
            <person name="Secka A."/>
            <person name="Antonio M."/>
            <person name="Oren A."/>
            <person name="Chaudhuri R.R."/>
            <person name="La Ragione R."/>
            <person name="Hildebrand F."/>
            <person name="Pallen M.J."/>
        </authorList>
    </citation>
    <scope>NUCLEOTIDE SEQUENCE</scope>
    <source>
        <strain evidence="1">CHK195-26880</strain>
    </source>
</reference>
<evidence type="ECO:0000313" key="2">
    <source>
        <dbReference type="Proteomes" id="UP000886833"/>
    </source>
</evidence>
<name>A0A9D1GBQ1_9FIRM</name>
<protein>
    <submittedName>
        <fullName evidence="1">Uncharacterized protein</fullName>
    </submittedName>
</protein>
<dbReference type="EMBL" id="DVKQ01000049">
    <property type="protein sequence ID" value="HIT37582.1"/>
    <property type="molecule type" value="Genomic_DNA"/>
</dbReference>
<reference evidence="1" key="1">
    <citation type="submission" date="2020-10" db="EMBL/GenBank/DDBJ databases">
        <authorList>
            <person name="Gilroy R."/>
        </authorList>
    </citation>
    <scope>NUCLEOTIDE SEQUENCE</scope>
    <source>
        <strain evidence="1">CHK195-26880</strain>
    </source>
</reference>
<dbReference type="Proteomes" id="UP000886833">
    <property type="component" value="Unassembled WGS sequence"/>
</dbReference>